<dbReference type="OrthoDB" id="5513497at2"/>
<keyword evidence="3" id="KW-1185">Reference proteome</keyword>
<keyword evidence="1" id="KW-0732">Signal</keyword>
<name>A0A2Z4FNG3_9DELT</name>
<accession>A0A2Z4FNG3</accession>
<gene>
    <name evidence="2" type="ORF">DN745_14555</name>
</gene>
<evidence type="ECO:0000313" key="2">
    <source>
        <dbReference type="EMBL" id="AWV90483.1"/>
    </source>
</evidence>
<evidence type="ECO:0000313" key="3">
    <source>
        <dbReference type="Proteomes" id="UP000249799"/>
    </source>
</evidence>
<dbReference type="EMBL" id="CP030032">
    <property type="protein sequence ID" value="AWV90483.1"/>
    <property type="molecule type" value="Genomic_DNA"/>
</dbReference>
<protein>
    <submittedName>
        <fullName evidence="2">Uncharacterized protein</fullName>
    </submittedName>
</protein>
<dbReference type="Proteomes" id="UP000249799">
    <property type="component" value="Chromosome"/>
</dbReference>
<reference evidence="2 3" key="1">
    <citation type="submission" date="2018-06" db="EMBL/GenBank/DDBJ databases">
        <title>Lujinxingia sediminis gen. nov. sp. nov., a new facultative anaerobic member of the class Deltaproteobacteria, and proposal of Lujinxingaceae fam. nov.</title>
        <authorList>
            <person name="Guo L.-Y."/>
            <person name="Li C.-M."/>
            <person name="Wang S."/>
            <person name="Du Z.-J."/>
        </authorList>
    </citation>
    <scope>NUCLEOTIDE SEQUENCE [LARGE SCALE GENOMIC DNA]</scope>
    <source>
        <strain evidence="2 3">FA350</strain>
    </source>
</reference>
<feature type="signal peptide" evidence="1">
    <location>
        <begin position="1"/>
        <end position="31"/>
    </location>
</feature>
<dbReference type="AlphaFoldDB" id="A0A2Z4FNG3"/>
<sequence>MLALRFKRSLLALSMLSLVFSISLIASTASATVMKYVGLEELIEISDIIVEGSVAEQKVYFDEAQGRVVTDTTFKVKRNFMGKADDTVTIQQWKGTHKGITSQIPGDPKFEKGESVIVFLHRGADGVVALSAMAQSKFSLFPSAQGKLVSRNFSDLSILLDDAALKKLAAPSAMAPSAGQLVKLPKETRSYESFVAELESLIAGIKGGSND</sequence>
<evidence type="ECO:0000256" key="1">
    <source>
        <dbReference type="SAM" id="SignalP"/>
    </source>
</evidence>
<dbReference type="KEGG" id="bsed:DN745_14555"/>
<feature type="chain" id="PRO_5016251745" evidence="1">
    <location>
        <begin position="32"/>
        <end position="211"/>
    </location>
</feature>
<organism evidence="2 3">
    <name type="scientific">Bradymonas sediminis</name>
    <dbReference type="NCBI Taxonomy" id="1548548"/>
    <lineage>
        <taxon>Bacteria</taxon>
        <taxon>Deltaproteobacteria</taxon>
        <taxon>Bradymonadales</taxon>
        <taxon>Bradymonadaceae</taxon>
        <taxon>Bradymonas</taxon>
    </lineage>
</organism>
<proteinExistence type="predicted"/>